<dbReference type="SMART" id="SM00833">
    <property type="entry name" value="CobW_C"/>
    <property type="match status" value="1"/>
</dbReference>
<dbReference type="Pfam" id="PF07683">
    <property type="entry name" value="CobW_C"/>
    <property type="match status" value="1"/>
</dbReference>
<accession>A0A5D0IUD6</accession>
<comment type="function">
    <text evidence="1">Zinc chaperone that directly transfers zinc cofactor to target proteins, thereby activating them. Zinc is transferred from the CXCC motif in the GTPase domain to the zinc binding site in target proteins in a process requiring GTP hydrolysis.</text>
</comment>
<proteinExistence type="predicted"/>
<dbReference type="OrthoDB" id="9808822at2"/>
<keyword evidence="4" id="KW-1185">Reference proteome</keyword>
<evidence type="ECO:0000313" key="4">
    <source>
        <dbReference type="Proteomes" id="UP000323930"/>
    </source>
</evidence>
<dbReference type="PANTHER" id="PTHR43603:SF1">
    <property type="entry name" value="ZINC-REGULATED GTPASE METALLOPROTEIN ACTIVATOR 1"/>
    <property type="match status" value="1"/>
</dbReference>
<feature type="domain" description="CobW C-terminal" evidence="2">
    <location>
        <begin position="249"/>
        <end position="369"/>
    </location>
</feature>
<evidence type="ECO:0000313" key="3">
    <source>
        <dbReference type="EMBL" id="TYA86838.1"/>
    </source>
</evidence>
<dbReference type="InterPro" id="IPR011629">
    <property type="entry name" value="CobW-like_C"/>
</dbReference>
<sequence>MKPRVIILNGFLGSGKTTLFRKLLAQSKKKALPVCAIVNDMSELDVDGELIANTDIVEDNDSIMQSIHSCVLSSKIGLEKLDLALNTLLSNHQPDLIIIETSGSCHPMPLIEFFKTQKHLILTGVFTLVDSLMLAHDYDYGKTLIPKMQQNLSNNKRDMVNLLVEQIMFCSHLILTKSDRIKQEKLSEIAQHIQPINPYVSILAVVFGNLSIDQMLELPEYDFNRVEQLTNELRPVLASESYGDRPYNMATRVIKDHRPFHPQRLWDVCHQYLDKRIYRSKGFFWLASRDKISLLWNQAAGSINLELIGYWRSGILEDENNGLLEHEIKLLEEKIAEEAGRFGDRHCHLTVIGDKTQVDRFTEALKSCFLTEEEIIHYEMGEQFPDPWPKNIVNMAN</sequence>
<dbReference type="InterPro" id="IPR027417">
    <property type="entry name" value="P-loop_NTPase"/>
</dbReference>
<gene>
    <name evidence="3" type="ORF">FUA24_04365</name>
</gene>
<dbReference type="SUPFAM" id="SSF52540">
    <property type="entry name" value="P-loop containing nucleoside triphosphate hydrolases"/>
    <property type="match status" value="1"/>
</dbReference>
<protein>
    <submittedName>
        <fullName evidence="3">Cobalamin biosynthesis protein CobW</fullName>
    </submittedName>
</protein>
<dbReference type="AlphaFoldDB" id="A0A5D0IUD6"/>
<dbReference type="InterPro" id="IPR003495">
    <property type="entry name" value="CobW/HypB/UreG_nucleotide-bd"/>
</dbReference>
<dbReference type="InterPro" id="IPR051927">
    <property type="entry name" value="Zn_Chap_cDPG_Synth"/>
</dbReference>
<dbReference type="PANTHER" id="PTHR43603">
    <property type="entry name" value="COBW DOMAIN-CONTAINING PROTEIN DDB_G0274527"/>
    <property type="match status" value="1"/>
</dbReference>
<comment type="caution">
    <text evidence="3">The sequence shown here is derived from an EMBL/GenBank/DDBJ whole genome shotgun (WGS) entry which is preliminary data.</text>
</comment>
<evidence type="ECO:0000256" key="1">
    <source>
        <dbReference type="ARBA" id="ARBA00045658"/>
    </source>
</evidence>
<dbReference type="EMBL" id="VSDQ01000332">
    <property type="protein sequence ID" value="TYA86838.1"/>
    <property type="molecule type" value="Genomic_DNA"/>
</dbReference>
<dbReference type="Pfam" id="PF02492">
    <property type="entry name" value="cobW"/>
    <property type="match status" value="1"/>
</dbReference>
<evidence type="ECO:0000259" key="2">
    <source>
        <dbReference type="SMART" id="SM00833"/>
    </source>
</evidence>
<reference evidence="3 4" key="1">
    <citation type="submission" date="2019-08" db="EMBL/GenBank/DDBJ databases">
        <title>Seonamhaeicola sediminis sp. nov., isolated from marine sediment.</title>
        <authorList>
            <person name="Cao W.R."/>
        </authorList>
    </citation>
    <scope>NUCLEOTIDE SEQUENCE [LARGE SCALE GENOMIC DNA]</scope>
    <source>
        <strain evidence="3 4">B011</strain>
    </source>
</reference>
<organism evidence="3 4">
    <name type="scientific">Seonamhaeicola marinus</name>
    <dbReference type="NCBI Taxonomy" id="1912246"/>
    <lineage>
        <taxon>Bacteria</taxon>
        <taxon>Pseudomonadati</taxon>
        <taxon>Bacteroidota</taxon>
        <taxon>Flavobacteriia</taxon>
        <taxon>Flavobacteriales</taxon>
        <taxon>Flavobacteriaceae</taxon>
    </lineage>
</organism>
<name>A0A5D0IUD6_9FLAO</name>
<dbReference type="Gene3D" id="3.40.50.300">
    <property type="entry name" value="P-loop containing nucleotide triphosphate hydrolases"/>
    <property type="match status" value="1"/>
</dbReference>
<dbReference type="Proteomes" id="UP000323930">
    <property type="component" value="Unassembled WGS sequence"/>
</dbReference>